<gene>
    <name evidence="2" type="ORF">HHL15_15145</name>
</gene>
<feature type="transmembrane region" description="Helical" evidence="1">
    <location>
        <begin position="20"/>
        <end position="39"/>
    </location>
</feature>
<organism evidence="2 3">
    <name type="scientific">Zoogloea dura</name>
    <dbReference type="NCBI Taxonomy" id="2728840"/>
    <lineage>
        <taxon>Bacteria</taxon>
        <taxon>Pseudomonadati</taxon>
        <taxon>Pseudomonadota</taxon>
        <taxon>Betaproteobacteria</taxon>
        <taxon>Rhodocyclales</taxon>
        <taxon>Zoogloeaceae</taxon>
        <taxon>Zoogloea</taxon>
    </lineage>
</organism>
<evidence type="ECO:0000313" key="3">
    <source>
        <dbReference type="Proteomes" id="UP000580043"/>
    </source>
</evidence>
<evidence type="ECO:0000256" key="1">
    <source>
        <dbReference type="SAM" id="Phobius"/>
    </source>
</evidence>
<keyword evidence="1" id="KW-0472">Membrane</keyword>
<dbReference type="RefSeq" id="WP_169146627.1">
    <property type="nucleotide sequence ID" value="NZ_JABBGA010000012.1"/>
</dbReference>
<evidence type="ECO:0000313" key="2">
    <source>
        <dbReference type="EMBL" id="NML27088.1"/>
    </source>
</evidence>
<accession>A0A848G4D7</accession>
<dbReference type="AlphaFoldDB" id="A0A848G4D7"/>
<keyword evidence="1" id="KW-1133">Transmembrane helix</keyword>
<dbReference type="Proteomes" id="UP000580043">
    <property type="component" value="Unassembled WGS sequence"/>
</dbReference>
<proteinExistence type="predicted"/>
<protein>
    <recommendedName>
        <fullName evidence="4">Pilus assembly protein</fullName>
    </recommendedName>
</protein>
<sequence length="218" mass="23463">MRAAHKPSCLTGRTRSRGTVLAVVLIVLVIMMLGGVSMFRAVDTSALLSGNLAFKRDSVNRASVGLNAAFAVMKMADFTNLDVADCVPGDAACSGVAAKWLAMNFSPRLLETDGDGIPLILKDKFAFDAKFSSIRPNGVDGTLAAGNEVRFLIERMCTDFGPSDEKKCSVSDKFERGGSYRQDKPGSISLPLYRVTIRSDGVRNTQTYVQATVTTRLP</sequence>
<comment type="caution">
    <text evidence="2">The sequence shown here is derived from an EMBL/GenBank/DDBJ whole genome shotgun (WGS) entry which is preliminary data.</text>
</comment>
<keyword evidence="1" id="KW-0812">Transmembrane</keyword>
<keyword evidence="3" id="KW-1185">Reference proteome</keyword>
<evidence type="ECO:0008006" key="4">
    <source>
        <dbReference type="Google" id="ProtNLM"/>
    </source>
</evidence>
<name>A0A848G4D7_9RHOO</name>
<reference evidence="2 3" key="1">
    <citation type="submission" date="2020-04" db="EMBL/GenBank/DDBJ databases">
        <title>Zoogloea sp. G-4-1-14 isolated from soil.</title>
        <authorList>
            <person name="Dahal R.H."/>
        </authorList>
    </citation>
    <scope>NUCLEOTIDE SEQUENCE [LARGE SCALE GENOMIC DNA]</scope>
    <source>
        <strain evidence="2 3">G-4-1-14</strain>
    </source>
</reference>
<dbReference type="EMBL" id="JABBGA010000012">
    <property type="protein sequence ID" value="NML27088.1"/>
    <property type="molecule type" value="Genomic_DNA"/>
</dbReference>